<organism evidence="2 3">
    <name type="scientific">Podospora australis</name>
    <dbReference type="NCBI Taxonomy" id="1536484"/>
    <lineage>
        <taxon>Eukaryota</taxon>
        <taxon>Fungi</taxon>
        <taxon>Dikarya</taxon>
        <taxon>Ascomycota</taxon>
        <taxon>Pezizomycotina</taxon>
        <taxon>Sordariomycetes</taxon>
        <taxon>Sordariomycetidae</taxon>
        <taxon>Sordariales</taxon>
        <taxon>Podosporaceae</taxon>
        <taxon>Podospora</taxon>
    </lineage>
</organism>
<dbReference type="AlphaFoldDB" id="A0AAN6WIC5"/>
<evidence type="ECO:0000256" key="1">
    <source>
        <dbReference type="SAM" id="SignalP"/>
    </source>
</evidence>
<gene>
    <name evidence="2" type="ORF">QBC35DRAFT_518718</name>
</gene>
<dbReference type="PANTHER" id="PTHR34587:SF2">
    <property type="entry name" value="G-PROTEIN COUPLED RECEPTORS FAMILY 1 PROFILE DOMAIN-CONTAINING PROTEIN"/>
    <property type="match status" value="1"/>
</dbReference>
<evidence type="ECO:0000313" key="3">
    <source>
        <dbReference type="Proteomes" id="UP001302126"/>
    </source>
</evidence>
<accession>A0AAN6WIC5</accession>
<feature type="chain" id="PRO_5042818081" description="Ubiquitin 3 binding protein But2 C-terminal domain-containing protein" evidence="1">
    <location>
        <begin position="21"/>
        <end position="252"/>
    </location>
</feature>
<reference evidence="2" key="2">
    <citation type="submission" date="2023-05" db="EMBL/GenBank/DDBJ databases">
        <authorList>
            <consortium name="Lawrence Berkeley National Laboratory"/>
            <person name="Steindorff A."/>
            <person name="Hensen N."/>
            <person name="Bonometti L."/>
            <person name="Westerberg I."/>
            <person name="Brannstrom I.O."/>
            <person name="Guillou S."/>
            <person name="Cros-Aarteil S."/>
            <person name="Calhoun S."/>
            <person name="Haridas S."/>
            <person name="Kuo A."/>
            <person name="Mondo S."/>
            <person name="Pangilinan J."/>
            <person name="Riley R."/>
            <person name="Labutti K."/>
            <person name="Andreopoulos B."/>
            <person name="Lipzen A."/>
            <person name="Chen C."/>
            <person name="Yanf M."/>
            <person name="Daum C."/>
            <person name="Ng V."/>
            <person name="Clum A."/>
            <person name="Ohm R."/>
            <person name="Martin F."/>
            <person name="Silar P."/>
            <person name="Natvig D."/>
            <person name="Lalanne C."/>
            <person name="Gautier V."/>
            <person name="Ament-Velasquez S.L."/>
            <person name="Kruys A."/>
            <person name="Hutchinson M.I."/>
            <person name="Powell A.J."/>
            <person name="Barry K."/>
            <person name="Miller A.N."/>
            <person name="Grigoriev I.V."/>
            <person name="Debuchy R."/>
            <person name="Gladieux P."/>
            <person name="Thoren M.H."/>
            <person name="Johannesson H."/>
        </authorList>
    </citation>
    <scope>NUCLEOTIDE SEQUENCE</scope>
    <source>
        <strain evidence="2">PSN309</strain>
    </source>
</reference>
<comment type="caution">
    <text evidence="2">The sequence shown here is derived from an EMBL/GenBank/DDBJ whole genome shotgun (WGS) entry which is preliminary data.</text>
</comment>
<dbReference type="Proteomes" id="UP001302126">
    <property type="component" value="Unassembled WGS sequence"/>
</dbReference>
<protein>
    <recommendedName>
        <fullName evidence="4">Ubiquitin 3 binding protein But2 C-terminal domain-containing protein</fullName>
    </recommendedName>
</protein>
<dbReference type="InterPro" id="IPR053216">
    <property type="entry name" value="Appressorial_penetr-assoc"/>
</dbReference>
<evidence type="ECO:0000313" key="2">
    <source>
        <dbReference type="EMBL" id="KAK4182643.1"/>
    </source>
</evidence>
<sequence>MTLLVQILPALVYVTQTAHALPPHRPVPSTQTHDDVPDPNDTCLSPSAIQTASFLTGLEPNTPGIRPGLSYSATNPANFINFCAPHPLTNGRQTPLGSCNGIPMGRLPPASKMISSLITFPSPAANLPANKTFTVRLKISNLAAGFLTNPSASYYAAPQDLDDASGGLSMGHCHITIQGPGSLSSSSSSSSLEPPDPAKFAFFKGVDDRPAEPGASSPRRVCTMVAAQNHQPVLMPVAQRGAQDDCVRFSVA</sequence>
<dbReference type="EMBL" id="MU864629">
    <property type="protein sequence ID" value="KAK4182643.1"/>
    <property type="molecule type" value="Genomic_DNA"/>
</dbReference>
<feature type="signal peptide" evidence="1">
    <location>
        <begin position="1"/>
        <end position="20"/>
    </location>
</feature>
<keyword evidence="1" id="KW-0732">Signal</keyword>
<keyword evidence="3" id="KW-1185">Reference proteome</keyword>
<reference evidence="2" key="1">
    <citation type="journal article" date="2023" name="Mol. Phylogenet. Evol.">
        <title>Genome-scale phylogeny and comparative genomics of the fungal order Sordariales.</title>
        <authorList>
            <person name="Hensen N."/>
            <person name="Bonometti L."/>
            <person name="Westerberg I."/>
            <person name="Brannstrom I.O."/>
            <person name="Guillou S."/>
            <person name="Cros-Aarteil S."/>
            <person name="Calhoun S."/>
            <person name="Haridas S."/>
            <person name="Kuo A."/>
            <person name="Mondo S."/>
            <person name="Pangilinan J."/>
            <person name="Riley R."/>
            <person name="LaButti K."/>
            <person name="Andreopoulos B."/>
            <person name="Lipzen A."/>
            <person name="Chen C."/>
            <person name="Yan M."/>
            <person name="Daum C."/>
            <person name="Ng V."/>
            <person name="Clum A."/>
            <person name="Steindorff A."/>
            <person name="Ohm R.A."/>
            <person name="Martin F."/>
            <person name="Silar P."/>
            <person name="Natvig D.O."/>
            <person name="Lalanne C."/>
            <person name="Gautier V."/>
            <person name="Ament-Velasquez S.L."/>
            <person name="Kruys A."/>
            <person name="Hutchinson M.I."/>
            <person name="Powell A.J."/>
            <person name="Barry K."/>
            <person name="Miller A.N."/>
            <person name="Grigoriev I.V."/>
            <person name="Debuchy R."/>
            <person name="Gladieux P."/>
            <person name="Hiltunen Thoren M."/>
            <person name="Johannesson H."/>
        </authorList>
    </citation>
    <scope>NUCLEOTIDE SEQUENCE</scope>
    <source>
        <strain evidence="2">PSN309</strain>
    </source>
</reference>
<name>A0AAN6WIC5_9PEZI</name>
<dbReference type="PANTHER" id="PTHR34587">
    <property type="entry name" value="VWFA DOMAIN-CONTAINING PROTEIN"/>
    <property type="match status" value="1"/>
</dbReference>
<evidence type="ECO:0008006" key="4">
    <source>
        <dbReference type="Google" id="ProtNLM"/>
    </source>
</evidence>
<proteinExistence type="predicted"/>